<dbReference type="AlphaFoldDB" id="A0A0F9BYV9"/>
<dbReference type="EMBL" id="LAZR01035607">
    <property type="protein sequence ID" value="KKL27069.1"/>
    <property type="molecule type" value="Genomic_DNA"/>
</dbReference>
<dbReference type="Gene3D" id="3.20.70.20">
    <property type="match status" value="1"/>
</dbReference>
<evidence type="ECO:0000259" key="1">
    <source>
        <dbReference type="PROSITE" id="PS51554"/>
    </source>
</evidence>
<dbReference type="GO" id="GO:0005829">
    <property type="term" value="C:cytosol"/>
    <property type="evidence" value="ECO:0007669"/>
    <property type="project" value="TreeGrafter"/>
</dbReference>
<reference evidence="2" key="1">
    <citation type="journal article" date="2015" name="Nature">
        <title>Complex archaea that bridge the gap between prokaryotes and eukaryotes.</title>
        <authorList>
            <person name="Spang A."/>
            <person name="Saw J.H."/>
            <person name="Jorgensen S.L."/>
            <person name="Zaremba-Niedzwiedzka K."/>
            <person name="Martijn J."/>
            <person name="Lind A.E."/>
            <person name="van Eijk R."/>
            <person name="Schleper C."/>
            <person name="Guy L."/>
            <person name="Ettema T.J."/>
        </authorList>
    </citation>
    <scope>NUCLEOTIDE SEQUENCE</scope>
</reference>
<sequence>MEKRLERIKKRLFEEYYQKKEWWGDEESIFDDNHDFVKEPLVIRKAMAVQKVCRDMPIRIIDFELIVGNPTMASVGFGHCFPKYETDEEAEIAAKVCLNRKSVWGHHNPNYKKILEKGLGAIIKEAKACKARVRVNDRVTKEWYDAVVLALRGGEILSKRYVQLAGYLAGEAETEQRKLELLEIARICRKVPIHGADSFHEALQSVWFVHTILHSSLNFSSIGRVDQYLWPYYKKDLGSGVISKSYARELLGSFLVKFNERVQLNNDHIENHFTFGDWSQGGDPGLETTHLKMSNDEEYT</sequence>
<dbReference type="SUPFAM" id="SSF51998">
    <property type="entry name" value="PFL-like glycyl radical enzymes"/>
    <property type="match status" value="1"/>
</dbReference>
<proteinExistence type="predicted"/>
<accession>A0A0F9BYV9</accession>
<evidence type="ECO:0000313" key="2">
    <source>
        <dbReference type="EMBL" id="KKL27069.1"/>
    </source>
</evidence>
<protein>
    <recommendedName>
        <fullName evidence="1">PFL domain-containing protein</fullName>
    </recommendedName>
</protein>
<dbReference type="InterPro" id="IPR051215">
    <property type="entry name" value="GRE"/>
</dbReference>
<dbReference type="PROSITE" id="PS51554">
    <property type="entry name" value="PFL"/>
    <property type="match status" value="1"/>
</dbReference>
<name>A0A0F9BYV9_9ZZZZ</name>
<comment type="caution">
    <text evidence="2">The sequence shown here is derived from an EMBL/GenBank/DDBJ whole genome shotgun (WGS) entry which is preliminary data.</text>
</comment>
<dbReference type="InterPro" id="IPR004184">
    <property type="entry name" value="PFL_dom"/>
</dbReference>
<organism evidence="2">
    <name type="scientific">marine sediment metagenome</name>
    <dbReference type="NCBI Taxonomy" id="412755"/>
    <lineage>
        <taxon>unclassified sequences</taxon>
        <taxon>metagenomes</taxon>
        <taxon>ecological metagenomes</taxon>
    </lineage>
</organism>
<feature type="domain" description="PFL" evidence="1">
    <location>
        <begin position="3"/>
        <end position="300"/>
    </location>
</feature>
<gene>
    <name evidence="2" type="ORF">LCGC14_2388880</name>
</gene>
<dbReference type="Pfam" id="PF02901">
    <property type="entry name" value="PFL-like"/>
    <property type="match status" value="1"/>
</dbReference>
<dbReference type="PANTHER" id="PTHR43641:SF2">
    <property type="entry name" value="DEHYDRATASE YBIW-RELATED"/>
    <property type="match status" value="1"/>
</dbReference>
<dbReference type="GO" id="GO:0003824">
    <property type="term" value="F:catalytic activity"/>
    <property type="evidence" value="ECO:0007669"/>
    <property type="project" value="InterPro"/>
</dbReference>
<dbReference type="PANTHER" id="PTHR43641">
    <property type="entry name" value="FORMATE ACETYLTRANSFERASE 3-RELATED"/>
    <property type="match status" value="1"/>
</dbReference>
<feature type="non-terminal residue" evidence="2">
    <location>
        <position position="300"/>
    </location>
</feature>